<dbReference type="SUPFAM" id="SSF81301">
    <property type="entry name" value="Nucleotidyltransferase"/>
    <property type="match status" value="1"/>
</dbReference>
<dbReference type="AlphaFoldDB" id="A0A4P8L1Y4"/>
<gene>
    <name evidence="2" type="ORF">FDQ92_05290</name>
</gene>
<feature type="domain" description="Polymerase beta nucleotidyltransferase" evidence="1">
    <location>
        <begin position="19"/>
        <end position="112"/>
    </location>
</feature>
<evidence type="ECO:0000313" key="2">
    <source>
        <dbReference type="EMBL" id="QCQ21643.1"/>
    </source>
</evidence>
<sequence>MPEIDAGKADRLTRLAFLCQSYDVQILYAFGSRGREAWEWVQGKRESLSRGPSDLDLGVKPHPEADFPVRRKVELALALEDLFGVSRVDLVFLPEVDPFLAANIIRGERLYAGNGHAADEYDLYILRRAGDCAHLERERLALILESDP</sequence>
<dbReference type="RefSeq" id="WP_137423612.1">
    <property type="nucleotide sequence ID" value="NZ_CP040098.1"/>
</dbReference>
<dbReference type="KEGG" id="dax:FDQ92_05290"/>
<keyword evidence="3" id="KW-1185">Reference proteome</keyword>
<accession>A0A4P8L1Y4</accession>
<dbReference type="InterPro" id="IPR041633">
    <property type="entry name" value="Polbeta"/>
</dbReference>
<dbReference type="Pfam" id="PF18765">
    <property type="entry name" value="Polbeta"/>
    <property type="match status" value="1"/>
</dbReference>
<evidence type="ECO:0000259" key="1">
    <source>
        <dbReference type="Pfam" id="PF18765"/>
    </source>
</evidence>
<dbReference type="EMBL" id="CP040098">
    <property type="protein sequence ID" value="QCQ21643.1"/>
    <property type="molecule type" value="Genomic_DNA"/>
</dbReference>
<name>A0A4P8L1Y4_9BACT</name>
<dbReference type="InterPro" id="IPR052930">
    <property type="entry name" value="TA_antitoxin_MntA"/>
</dbReference>
<dbReference type="InterPro" id="IPR043519">
    <property type="entry name" value="NT_sf"/>
</dbReference>
<reference evidence="2 3" key="1">
    <citation type="submission" date="2019-05" db="EMBL/GenBank/DDBJ databases">
        <title>The Complete Genome Sequence of the n-alkane-degrading Desulfoglaeba alkanexedens ALDC reveals multiple alkylsuccinate synthase gene clusters.</title>
        <authorList>
            <person name="Callaghan A.V."/>
            <person name="Davidova I.A."/>
            <person name="Duncan K.E."/>
            <person name="Morris B."/>
            <person name="McInerney M.J."/>
        </authorList>
    </citation>
    <scope>NUCLEOTIDE SEQUENCE [LARGE SCALE GENOMIC DNA]</scope>
    <source>
        <strain evidence="2 3">ALDC</strain>
    </source>
</reference>
<organism evidence="2 3">
    <name type="scientific">Desulfoglaeba alkanexedens ALDC</name>
    <dbReference type="NCBI Taxonomy" id="980445"/>
    <lineage>
        <taxon>Bacteria</taxon>
        <taxon>Pseudomonadati</taxon>
        <taxon>Thermodesulfobacteriota</taxon>
        <taxon>Syntrophobacteria</taxon>
        <taxon>Syntrophobacterales</taxon>
        <taxon>Syntrophobacteraceae</taxon>
        <taxon>Desulfoglaeba</taxon>
    </lineage>
</organism>
<evidence type="ECO:0000313" key="3">
    <source>
        <dbReference type="Proteomes" id="UP000298602"/>
    </source>
</evidence>
<dbReference type="OrthoDB" id="5471052at2"/>
<dbReference type="PANTHER" id="PTHR43852">
    <property type="entry name" value="NUCLEOTIDYLTRANSFERASE"/>
    <property type="match status" value="1"/>
</dbReference>
<dbReference type="Gene3D" id="3.30.460.10">
    <property type="entry name" value="Beta Polymerase, domain 2"/>
    <property type="match status" value="1"/>
</dbReference>
<protein>
    <recommendedName>
        <fullName evidence="1">Polymerase beta nucleotidyltransferase domain-containing protein</fullName>
    </recommendedName>
</protein>
<reference evidence="2 3" key="2">
    <citation type="submission" date="2019-05" db="EMBL/GenBank/DDBJ databases">
        <authorList>
            <person name="Suflita J.M."/>
            <person name="Marks C.R."/>
        </authorList>
    </citation>
    <scope>NUCLEOTIDE SEQUENCE [LARGE SCALE GENOMIC DNA]</scope>
    <source>
        <strain evidence="2 3">ALDC</strain>
    </source>
</reference>
<proteinExistence type="predicted"/>
<dbReference type="PANTHER" id="PTHR43852:SF2">
    <property type="entry name" value="PROTEIN ADENYLYLTRANSFERASE MNTA"/>
    <property type="match status" value="1"/>
</dbReference>
<dbReference type="Proteomes" id="UP000298602">
    <property type="component" value="Chromosome"/>
</dbReference>